<evidence type="ECO:0000256" key="3">
    <source>
        <dbReference type="ARBA" id="ARBA00022603"/>
    </source>
</evidence>
<dbReference type="Gene3D" id="3.90.220.20">
    <property type="entry name" value="DNA methylase specificity domains"/>
    <property type="match status" value="1"/>
</dbReference>
<dbReference type="SUPFAM" id="SSF116734">
    <property type="entry name" value="DNA methylase specificity domain"/>
    <property type="match status" value="1"/>
</dbReference>
<feature type="domain" description="DNA methylase adenine-specific" evidence="10">
    <location>
        <begin position="122"/>
        <end position="382"/>
    </location>
</feature>
<dbReference type="PANTHER" id="PTHR42933:SF1">
    <property type="entry name" value="SITE-SPECIFIC DNA-METHYLTRANSFERASE (ADENINE-SPECIFIC)"/>
    <property type="match status" value="1"/>
</dbReference>
<dbReference type="InterPro" id="IPR044946">
    <property type="entry name" value="Restrct_endonuc_typeI_TRD_sf"/>
</dbReference>
<keyword evidence="7" id="KW-0238">DNA-binding</keyword>
<dbReference type="GO" id="GO:0003677">
    <property type="term" value="F:DNA binding"/>
    <property type="evidence" value="ECO:0007669"/>
    <property type="project" value="UniProtKB-KW"/>
</dbReference>
<evidence type="ECO:0000259" key="9">
    <source>
        <dbReference type="Pfam" id="PF01420"/>
    </source>
</evidence>
<keyword evidence="4" id="KW-0808">Transferase</keyword>
<keyword evidence="3 11" id="KW-0489">Methyltransferase</keyword>
<proteinExistence type="inferred from homology"/>
<organism evidence="11 12">
    <name type="scientific">Faecalibacterium prausnitzii</name>
    <dbReference type="NCBI Taxonomy" id="853"/>
    <lineage>
        <taxon>Bacteria</taxon>
        <taxon>Bacillati</taxon>
        <taxon>Bacillota</taxon>
        <taxon>Clostridia</taxon>
        <taxon>Eubacteriales</taxon>
        <taxon>Oscillospiraceae</taxon>
        <taxon>Faecalibacterium</taxon>
    </lineage>
</organism>
<dbReference type="Proteomes" id="UP000477010">
    <property type="component" value="Unassembled WGS sequence"/>
</dbReference>
<dbReference type="InterPro" id="IPR000055">
    <property type="entry name" value="Restrct_endonuc_typeI_TRD"/>
</dbReference>
<dbReference type="Gene3D" id="3.40.50.150">
    <property type="entry name" value="Vaccinia Virus protein VP39"/>
    <property type="match status" value="1"/>
</dbReference>
<evidence type="ECO:0000256" key="7">
    <source>
        <dbReference type="ARBA" id="ARBA00023125"/>
    </source>
</evidence>
<keyword evidence="6" id="KW-0680">Restriction system</keyword>
<gene>
    <name evidence="11" type="ORF">GKD85_08720</name>
</gene>
<dbReference type="InterPro" id="IPR051537">
    <property type="entry name" value="DNA_Adenine_Mtase"/>
</dbReference>
<evidence type="ECO:0000313" key="12">
    <source>
        <dbReference type="Proteomes" id="UP000477010"/>
    </source>
</evidence>
<dbReference type="SUPFAM" id="SSF53335">
    <property type="entry name" value="S-adenosyl-L-methionine-dependent methyltransferases"/>
    <property type="match status" value="1"/>
</dbReference>
<dbReference type="EC" id="2.1.1.72" evidence="2"/>
<sequence>MSLIVKNFFENVNIEGNATKISEEISQRLLQSGLQPGSNVPLAAYLLYKVAQNNSNSDVTIQDIFEGRLDISEGTRYFAKEQLPEEAWAQILPMVNNYTAEEFALAALLPEHEDEMKLAMATPHTILTLVHHLLDVQPDEYVGDLCCGSGSGFVSFAMNQPEAHYFGYEINEERGGIARIRAELLGSNVQVRLGDVFRLADDKNTPRFDKMFSNYPFGMRLRYLGEGSDYMERLAEQYPGLSKATSSDWIFNALLCDLLAESGKAIGIMTNGSTWNSIDTPMRRYFVERKMIECVISLPVKMFPYTNIGTTLIVFSHGNDTIRMINATEIYHKGRRQNMFLQDDIATILTALHTDSEYSKDVTLDELRANEYNLSLERYIQKVPTFQNGVSFESIIKSITRGAPCTASQLDKMVSNEVTNMQYLMLANIQNGIIDNKLPYLSSIEPKYEKYCLKNNDLILSKNGYPYKVAVASVKDGQRILANGNLYIIELDESRANPYYIKAFFDSEQGIAALKSITVGATIPNIGVDKLKNVMIPLPSMEEQSRVAQKYQTTLDEIAMLKLRLERAVNKLHHVFDEESEETNA</sequence>
<evidence type="ECO:0000313" key="11">
    <source>
        <dbReference type="EMBL" id="MSC80903.1"/>
    </source>
</evidence>
<comment type="catalytic activity">
    <reaction evidence="8">
        <text>a 2'-deoxyadenosine in DNA + S-adenosyl-L-methionine = an N(6)-methyl-2'-deoxyadenosine in DNA + S-adenosyl-L-homocysteine + H(+)</text>
        <dbReference type="Rhea" id="RHEA:15197"/>
        <dbReference type="Rhea" id="RHEA-COMP:12418"/>
        <dbReference type="Rhea" id="RHEA-COMP:12419"/>
        <dbReference type="ChEBI" id="CHEBI:15378"/>
        <dbReference type="ChEBI" id="CHEBI:57856"/>
        <dbReference type="ChEBI" id="CHEBI:59789"/>
        <dbReference type="ChEBI" id="CHEBI:90615"/>
        <dbReference type="ChEBI" id="CHEBI:90616"/>
        <dbReference type="EC" id="2.1.1.72"/>
    </reaction>
</comment>
<dbReference type="GO" id="GO:0032259">
    <property type="term" value="P:methylation"/>
    <property type="evidence" value="ECO:0007669"/>
    <property type="project" value="UniProtKB-KW"/>
</dbReference>
<name>A0A6A8KQL5_9FIRM</name>
<dbReference type="Pfam" id="PF02384">
    <property type="entry name" value="N6_Mtase"/>
    <property type="match status" value="1"/>
</dbReference>
<evidence type="ECO:0000256" key="1">
    <source>
        <dbReference type="ARBA" id="ARBA00010923"/>
    </source>
</evidence>
<reference evidence="11 12" key="1">
    <citation type="journal article" date="2019" name="Nat. Med.">
        <title>A library of human gut bacterial isolates paired with longitudinal multiomics data enables mechanistic microbiome research.</title>
        <authorList>
            <person name="Poyet M."/>
            <person name="Groussin M."/>
            <person name="Gibbons S.M."/>
            <person name="Avila-Pacheco J."/>
            <person name="Jiang X."/>
            <person name="Kearney S.M."/>
            <person name="Perrotta A.R."/>
            <person name="Berdy B."/>
            <person name="Zhao S."/>
            <person name="Lieberman T.D."/>
            <person name="Swanson P.K."/>
            <person name="Smith M."/>
            <person name="Roesemann S."/>
            <person name="Alexander J.E."/>
            <person name="Rich S.A."/>
            <person name="Livny J."/>
            <person name="Vlamakis H."/>
            <person name="Clish C."/>
            <person name="Bullock K."/>
            <person name="Deik A."/>
            <person name="Scott J."/>
            <person name="Pierce K.A."/>
            <person name="Xavier R.J."/>
            <person name="Alm E.J."/>
        </authorList>
    </citation>
    <scope>NUCLEOTIDE SEQUENCE [LARGE SCALE GENOMIC DNA]</scope>
    <source>
        <strain evidence="11 12">BIOML-B9</strain>
    </source>
</reference>
<dbReference type="PANTHER" id="PTHR42933">
    <property type="entry name" value="SLR6095 PROTEIN"/>
    <property type="match status" value="1"/>
</dbReference>
<comment type="caution">
    <text evidence="11">The sequence shown here is derived from an EMBL/GenBank/DDBJ whole genome shotgun (WGS) entry which is preliminary data.</text>
</comment>
<accession>A0A6A8KQL5</accession>
<dbReference type="Pfam" id="PF01420">
    <property type="entry name" value="Methylase_S"/>
    <property type="match status" value="1"/>
</dbReference>
<dbReference type="AlphaFoldDB" id="A0A6A8KQL5"/>
<evidence type="ECO:0000256" key="8">
    <source>
        <dbReference type="ARBA" id="ARBA00047942"/>
    </source>
</evidence>
<evidence type="ECO:0000256" key="5">
    <source>
        <dbReference type="ARBA" id="ARBA00022691"/>
    </source>
</evidence>
<dbReference type="InterPro" id="IPR003356">
    <property type="entry name" value="DNA_methylase_A-5"/>
</dbReference>
<protein>
    <recommendedName>
        <fullName evidence="2">site-specific DNA-methyltransferase (adenine-specific)</fullName>
        <ecNumber evidence="2">2.1.1.72</ecNumber>
    </recommendedName>
</protein>
<evidence type="ECO:0000259" key="10">
    <source>
        <dbReference type="Pfam" id="PF02384"/>
    </source>
</evidence>
<feature type="domain" description="Type I restriction modification DNA specificity" evidence="9">
    <location>
        <begin position="432"/>
        <end position="556"/>
    </location>
</feature>
<comment type="similarity">
    <text evidence="1">Belongs to the type-I restriction system S methylase family.</text>
</comment>
<dbReference type="EMBL" id="WKQE01000011">
    <property type="protein sequence ID" value="MSC80903.1"/>
    <property type="molecule type" value="Genomic_DNA"/>
</dbReference>
<dbReference type="RefSeq" id="WP_154252259.1">
    <property type="nucleotide sequence ID" value="NZ_WKPZ01000011.1"/>
</dbReference>
<evidence type="ECO:0000256" key="4">
    <source>
        <dbReference type="ARBA" id="ARBA00022679"/>
    </source>
</evidence>
<evidence type="ECO:0000256" key="2">
    <source>
        <dbReference type="ARBA" id="ARBA00011900"/>
    </source>
</evidence>
<dbReference type="GO" id="GO:0008170">
    <property type="term" value="F:N-methyltransferase activity"/>
    <property type="evidence" value="ECO:0007669"/>
    <property type="project" value="InterPro"/>
</dbReference>
<keyword evidence="5" id="KW-0949">S-adenosyl-L-methionine</keyword>
<dbReference type="GO" id="GO:0009307">
    <property type="term" value="P:DNA restriction-modification system"/>
    <property type="evidence" value="ECO:0007669"/>
    <property type="project" value="UniProtKB-KW"/>
</dbReference>
<evidence type="ECO:0000256" key="6">
    <source>
        <dbReference type="ARBA" id="ARBA00022747"/>
    </source>
</evidence>
<dbReference type="GO" id="GO:0009007">
    <property type="term" value="F:site-specific DNA-methyltransferase (adenine-specific) activity"/>
    <property type="evidence" value="ECO:0007669"/>
    <property type="project" value="UniProtKB-EC"/>
</dbReference>
<dbReference type="InterPro" id="IPR029063">
    <property type="entry name" value="SAM-dependent_MTases_sf"/>
</dbReference>